<name>A0A183BKW2_GLOPA</name>
<dbReference type="Proteomes" id="UP000050741">
    <property type="component" value="Unassembled WGS sequence"/>
</dbReference>
<dbReference type="WBParaSite" id="GPLIN_000124300">
    <property type="protein sequence ID" value="GPLIN_000124300"/>
    <property type="gene ID" value="GPLIN_000124300"/>
</dbReference>
<protein>
    <submittedName>
        <fullName evidence="2">FBA_3 domain-containing protein</fullName>
    </submittedName>
</protein>
<sequence>MVKIVCNAYYLEYRLSWPQKSLPDKVIGFKSICIRIANDQTRSWEIIWHRIWPLINGNICGCSLYSPKCDRLRRQFSTAFLRNCAKRATLRVIHSNDFHGWAKWLHTPCGDGHPKVVKCEHLPETEVEGLKMAFVNSANAVNFIVFFDNCFGIVPFELKNNSTGEQLEFRCFDGDKWMLVRCQIERDEAKWDNWEKEAIKWNWRTQSSHFIINIEDCDIDDE</sequence>
<evidence type="ECO:0000313" key="2">
    <source>
        <dbReference type="WBParaSite" id="GPLIN_000124300"/>
    </source>
</evidence>
<reference evidence="2" key="3">
    <citation type="submission" date="2016-06" db="UniProtKB">
        <authorList>
            <consortium name="WormBaseParasite"/>
        </authorList>
    </citation>
    <scope>IDENTIFICATION</scope>
</reference>
<dbReference type="AlphaFoldDB" id="A0A183BKW2"/>
<evidence type="ECO:0000313" key="1">
    <source>
        <dbReference type="Proteomes" id="UP000050741"/>
    </source>
</evidence>
<reference evidence="1" key="1">
    <citation type="submission" date="2013-12" db="EMBL/GenBank/DDBJ databases">
        <authorList>
            <person name="Aslett M."/>
        </authorList>
    </citation>
    <scope>NUCLEOTIDE SEQUENCE [LARGE SCALE GENOMIC DNA]</scope>
    <source>
        <strain evidence="1">Lindley</strain>
    </source>
</reference>
<organism evidence="1 2">
    <name type="scientific">Globodera pallida</name>
    <name type="common">Potato cyst nematode worm</name>
    <name type="synonym">Heterodera pallida</name>
    <dbReference type="NCBI Taxonomy" id="36090"/>
    <lineage>
        <taxon>Eukaryota</taxon>
        <taxon>Metazoa</taxon>
        <taxon>Ecdysozoa</taxon>
        <taxon>Nematoda</taxon>
        <taxon>Chromadorea</taxon>
        <taxon>Rhabditida</taxon>
        <taxon>Tylenchina</taxon>
        <taxon>Tylenchomorpha</taxon>
        <taxon>Tylenchoidea</taxon>
        <taxon>Heteroderidae</taxon>
        <taxon>Heteroderinae</taxon>
        <taxon>Globodera</taxon>
    </lineage>
</organism>
<keyword evidence="1" id="KW-1185">Reference proteome</keyword>
<reference evidence="1" key="2">
    <citation type="submission" date="2014-05" db="EMBL/GenBank/DDBJ databases">
        <title>The genome and life-stage specific transcriptomes of Globodera pallida elucidate key aspects of plant parasitism by a cyst nematode.</title>
        <authorList>
            <person name="Cotton J.A."/>
            <person name="Lilley C.J."/>
            <person name="Jones L.M."/>
            <person name="Kikuchi T."/>
            <person name="Reid A.J."/>
            <person name="Thorpe P."/>
            <person name="Tsai I.J."/>
            <person name="Beasley H."/>
            <person name="Blok V."/>
            <person name="Cock P.J.A."/>
            <person name="Van den Akker S.E."/>
            <person name="Holroyd N."/>
            <person name="Hunt M."/>
            <person name="Mantelin S."/>
            <person name="Naghra H."/>
            <person name="Pain A."/>
            <person name="Palomares-Rius J.E."/>
            <person name="Zarowiecki M."/>
            <person name="Berriman M."/>
            <person name="Jones J.T."/>
            <person name="Urwin P.E."/>
        </authorList>
    </citation>
    <scope>NUCLEOTIDE SEQUENCE [LARGE SCALE GENOMIC DNA]</scope>
    <source>
        <strain evidence="1">Lindley</strain>
    </source>
</reference>
<accession>A0A183BKW2</accession>
<proteinExistence type="predicted"/>